<dbReference type="PROSITE" id="PS50005">
    <property type="entry name" value="TPR"/>
    <property type="match status" value="1"/>
</dbReference>
<evidence type="ECO:0000313" key="3">
    <source>
        <dbReference type="EMBL" id="QDL07462.1"/>
    </source>
</evidence>
<dbReference type="PANTHER" id="PTHR10098:SF112">
    <property type="entry name" value="SLR0380 PROTEIN"/>
    <property type="match status" value="1"/>
</dbReference>
<dbReference type="Pfam" id="PF13176">
    <property type="entry name" value="TPR_7"/>
    <property type="match status" value="1"/>
</dbReference>
<dbReference type="PANTHER" id="PTHR10098">
    <property type="entry name" value="RAPSYN-RELATED"/>
    <property type="match status" value="1"/>
</dbReference>
<dbReference type="AlphaFoldDB" id="A0A856M9R1"/>
<dbReference type="InterPro" id="IPR024983">
    <property type="entry name" value="CHAT_dom"/>
</dbReference>
<feature type="repeat" description="TPR" evidence="1">
    <location>
        <begin position="58"/>
        <end position="91"/>
    </location>
</feature>
<feature type="domain" description="CHAT" evidence="2">
    <location>
        <begin position="608"/>
        <end position="880"/>
    </location>
</feature>
<accession>A0A856M9R1</accession>
<dbReference type="SMART" id="SM00028">
    <property type="entry name" value="TPR"/>
    <property type="match status" value="6"/>
</dbReference>
<sequence length="882" mass="98591">MHPFQLTKRLVRFSLTHVVLFTLAFFLTLIPSTFAKQPHTNSSDKFHTQTTKFPATTPQQLLEQGEALYQSGRFAEAITVLQQAVRISQREGDNLAQAAALTNLSLTFQQLGSWKEASKAINTSLNLLGWNGDNQKLNVNSPKSEFLEILAQTLEIQGGLQLSQGQADVSLKTSQQAEQIWKRLGKQYNTGVTRSRINQAQALRVSGFYRRSLDILEEISQQLQTQPDSLEKVTALRSLGNVEQQSGKLEESQKNLQQSLEIAQRLQLPQEMSLTQLSLGNTARALDQRENAIAHYKNAALIAPNPLTKVQAQINQLSLLVKDKNKADVKPSDATSLLISTIQSQLATLPINQAGIYTRINFARTISKIGNKKDIAKILASSVQQAKMIGSERAQSYALGSLAEVYEQNNQWQEAQNLTEQALFIAQKILASDIAYRWEWQLGRLLKAQGNIERAIAAYDSAVASLQSLRSDLVAVNQEVQFNFRDSVEPIYRESVELLLQQKGQEKPDLDKVRKRIEALQLAELDNFFREACLSNQFVVLDKVVDRDNLNTAIFYPIILDNRLEVILKLPNQPLIHKTSVVNRQKVEKAITNMRETIVEPDASKNFQEVSQKIYDWLIKPVESELKNSGVKTLVFIPDGSLRNIPVCALYDGKEYLVQKYAIAISPGLQLFTPKPLAQERLNALAGGLSQPPKNEKFAPLPNVKVELKLIQQSGVSTMTLLDENFKSTTLRKTINAQPFRVVHLATHGQFSSRAKDTFILAADGRINVRDLDNLLKSREQTRTEPVELLVLSACQTAAGDNRAALGLAGVAIRAGARSTLASLWQIGDNSTVVFIDEFYRQLTTGKTTAEALREAQLRLLSNTEYNRPLYWAPYVLVGNWL</sequence>
<dbReference type="RefSeq" id="WP_171975665.1">
    <property type="nucleotide sequence ID" value="NZ_CAWOXK010000001.1"/>
</dbReference>
<dbReference type="EMBL" id="CP030118">
    <property type="protein sequence ID" value="QDL07462.1"/>
    <property type="molecule type" value="Genomic_DNA"/>
</dbReference>
<evidence type="ECO:0000313" key="4">
    <source>
        <dbReference type="Proteomes" id="UP000503129"/>
    </source>
</evidence>
<evidence type="ECO:0000256" key="1">
    <source>
        <dbReference type="PROSITE-ProRule" id="PRU00339"/>
    </source>
</evidence>
<dbReference type="Proteomes" id="UP000503129">
    <property type="component" value="Chromosome"/>
</dbReference>
<keyword evidence="1" id="KW-0802">TPR repeat</keyword>
<dbReference type="SUPFAM" id="SSF48452">
    <property type="entry name" value="TPR-like"/>
    <property type="match status" value="2"/>
</dbReference>
<dbReference type="InterPro" id="IPR019734">
    <property type="entry name" value="TPR_rpt"/>
</dbReference>
<dbReference type="InterPro" id="IPR011990">
    <property type="entry name" value="TPR-like_helical_dom_sf"/>
</dbReference>
<dbReference type="KEGG" id="bsen:DP114_05710"/>
<name>A0A856M9R1_9CYAN</name>
<dbReference type="Pfam" id="PF13424">
    <property type="entry name" value="TPR_12"/>
    <property type="match status" value="2"/>
</dbReference>
<dbReference type="Gene3D" id="1.25.40.10">
    <property type="entry name" value="Tetratricopeptide repeat domain"/>
    <property type="match status" value="2"/>
</dbReference>
<gene>
    <name evidence="3" type="ORF">DP114_05710</name>
</gene>
<evidence type="ECO:0000259" key="2">
    <source>
        <dbReference type="Pfam" id="PF12770"/>
    </source>
</evidence>
<protein>
    <recommendedName>
        <fullName evidence="2">CHAT domain-containing protein</fullName>
    </recommendedName>
</protein>
<proteinExistence type="predicted"/>
<organism evidence="3 4">
    <name type="scientific">Brasilonema sennae CENA114</name>
    <dbReference type="NCBI Taxonomy" id="415709"/>
    <lineage>
        <taxon>Bacteria</taxon>
        <taxon>Bacillati</taxon>
        <taxon>Cyanobacteriota</taxon>
        <taxon>Cyanophyceae</taxon>
        <taxon>Nostocales</taxon>
        <taxon>Scytonemataceae</taxon>
        <taxon>Brasilonema</taxon>
        <taxon>Bromeliae group (in: Brasilonema)</taxon>
    </lineage>
</organism>
<reference evidence="3 4" key="1">
    <citation type="submission" date="2018-06" db="EMBL/GenBank/DDBJ databases">
        <title>Comparative genomics of Brasilonema spp. strains.</title>
        <authorList>
            <person name="Alvarenga D.O."/>
            <person name="Fiore M.F."/>
            <person name="Varani A.M."/>
        </authorList>
    </citation>
    <scope>NUCLEOTIDE SEQUENCE [LARGE SCALE GENOMIC DNA]</scope>
    <source>
        <strain evidence="3 4">CENA114</strain>
    </source>
</reference>
<keyword evidence="4" id="KW-1185">Reference proteome</keyword>
<dbReference type="Pfam" id="PF12770">
    <property type="entry name" value="CHAT"/>
    <property type="match status" value="1"/>
</dbReference>